<dbReference type="Proteomes" id="UP000000374">
    <property type="component" value="Chromosome"/>
</dbReference>
<keyword evidence="4 9" id="KW-0067">ATP-binding</keyword>
<evidence type="ECO:0000313" key="11">
    <source>
        <dbReference type="EMBL" id="ABM59471.1"/>
    </source>
</evidence>
<dbReference type="STRING" id="391735.Veis_3759"/>
<organism evidence="11 12">
    <name type="scientific">Verminephrobacter eiseniae (strain EF01-2)</name>
    <dbReference type="NCBI Taxonomy" id="391735"/>
    <lineage>
        <taxon>Bacteria</taxon>
        <taxon>Pseudomonadati</taxon>
        <taxon>Pseudomonadota</taxon>
        <taxon>Betaproteobacteria</taxon>
        <taxon>Burkholderiales</taxon>
        <taxon>Comamonadaceae</taxon>
        <taxon>Verminephrobacter</taxon>
    </lineage>
</organism>
<reference evidence="12" key="1">
    <citation type="submission" date="2006-12" db="EMBL/GenBank/DDBJ databases">
        <title>Complete sequence of chromosome 1 of Verminephrobacter eiseniae EF01-2.</title>
        <authorList>
            <person name="Copeland A."/>
            <person name="Lucas S."/>
            <person name="Lapidus A."/>
            <person name="Barry K."/>
            <person name="Detter J.C."/>
            <person name="Glavina del Rio T."/>
            <person name="Dalin E."/>
            <person name="Tice H."/>
            <person name="Pitluck S."/>
            <person name="Chertkov O."/>
            <person name="Brettin T."/>
            <person name="Bruce D."/>
            <person name="Han C."/>
            <person name="Tapia R."/>
            <person name="Gilna P."/>
            <person name="Schmutz J."/>
            <person name="Larimer F."/>
            <person name="Land M."/>
            <person name="Hauser L."/>
            <person name="Kyrpides N."/>
            <person name="Kim E."/>
            <person name="Stahl D."/>
            <person name="Richardson P."/>
        </authorList>
    </citation>
    <scope>NUCLEOTIDE SEQUENCE [LARGE SCALE GENOMIC DNA]</scope>
    <source>
        <strain evidence="12">EF01-2</strain>
    </source>
</reference>
<comment type="catalytic activity">
    <reaction evidence="8">
        <text>ATP + H2O = ADP + phosphate + H(+)</text>
        <dbReference type="Rhea" id="RHEA:13065"/>
        <dbReference type="ChEBI" id="CHEBI:15377"/>
        <dbReference type="ChEBI" id="CHEBI:15378"/>
        <dbReference type="ChEBI" id="CHEBI:30616"/>
        <dbReference type="ChEBI" id="CHEBI:43474"/>
        <dbReference type="ChEBI" id="CHEBI:456216"/>
        <dbReference type="EC" id="5.6.2.4"/>
    </reaction>
</comment>
<evidence type="ECO:0000259" key="10">
    <source>
        <dbReference type="PROSITE" id="PS51198"/>
    </source>
</evidence>
<dbReference type="EMBL" id="CP000542">
    <property type="protein sequence ID" value="ABM59471.1"/>
    <property type="molecule type" value="Genomic_DNA"/>
</dbReference>
<dbReference type="PANTHER" id="PTHR11070">
    <property type="entry name" value="UVRD / RECB / PCRA DNA HELICASE FAMILY MEMBER"/>
    <property type="match status" value="1"/>
</dbReference>
<dbReference type="AlphaFoldDB" id="A1WPB4"/>
<dbReference type="GO" id="GO:0005524">
    <property type="term" value="F:ATP binding"/>
    <property type="evidence" value="ECO:0007669"/>
    <property type="project" value="UniProtKB-UniRule"/>
</dbReference>
<evidence type="ECO:0000256" key="5">
    <source>
        <dbReference type="ARBA" id="ARBA00023235"/>
    </source>
</evidence>
<keyword evidence="12" id="KW-1185">Reference proteome</keyword>
<evidence type="ECO:0000256" key="9">
    <source>
        <dbReference type="PROSITE-ProRule" id="PRU00560"/>
    </source>
</evidence>
<dbReference type="Pfam" id="PF13361">
    <property type="entry name" value="UvrD_C"/>
    <property type="match status" value="1"/>
</dbReference>
<dbReference type="InterPro" id="IPR014017">
    <property type="entry name" value="DNA_helicase_UvrD-like_C"/>
</dbReference>
<evidence type="ECO:0000256" key="3">
    <source>
        <dbReference type="ARBA" id="ARBA00022806"/>
    </source>
</evidence>
<evidence type="ECO:0000256" key="1">
    <source>
        <dbReference type="ARBA" id="ARBA00022741"/>
    </source>
</evidence>
<dbReference type="EC" id="5.6.2.4" evidence="7"/>
<dbReference type="KEGG" id="vei:Veis_3759"/>
<evidence type="ECO:0000256" key="2">
    <source>
        <dbReference type="ARBA" id="ARBA00022801"/>
    </source>
</evidence>
<feature type="binding site" evidence="9">
    <location>
        <begin position="44"/>
        <end position="51"/>
    </location>
    <ligand>
        <name>ATP</name>
        <dbReference type="ChEBI" id="CHEBI:30616"/>
    </ligand>
</feature>
<dbReference type="InterPro" id="IPR027417">
    <property type="entry name" value="P-loop_NTPase"/>
</dbReference>
<evidence type="ECO:0000256" key="7">
    <source>
        <dbReference type="ARBA" id="ARBA00034808"/>
    </source>
</evidence>
<sequence length="500" mass="55006">MSYLKEITSGRLRAQAVRKALPPITAQQAALVHGPVEGIIKVNAFAGAGKTTSLCALASRHADKRCLYLAFSKAAQMDASKRFASSARCLTIHGLAFASFGKKYVHKLGQPRSIDIIRRMGIPWNWQLADAVVQTIGAWCVSDWEEFPKSACAVNGTLTGTPSMLAQAAGIAKQAWQRMCDPAGDMPMSHDGYLKLFQLSQPRIDADLIMLDEGQDTNPVTWAIVRCQACPLVIVGDRYQSIFQFRGAINAMQIAKADREYPFTQSFRFGPRVARIATDLLRMFYREQAAIEGLGPDTLITATPQGSPRAILARTNATVFQHAVKAIRCGQSLGFAGGVNAYGFEKLLDVNHLAQERHDRIRDDLIRTFPSFSHFMEYSKQSGDLEAKRQIEAVLAYGDELETLIPSIHQSAQTDLSKAFIVLATAHRAKGLTLDHVELADDFPELLDAAGAPLQADQLDRQEVNLLYVALTRPRLTLSLNRTTLEFVRECGASELLGDD</sequence>
<dbReference type="GO" id="GO:0000724">
    <property type="term" value="P:double-strand break repair via homologous recombination"/>
    <property type="evidence" value="ECO:0007669"/>
    <property type="project" value="TreeGrafter"/>
</dbReference>
<dbReference type="SUPFAM" id="SSF52540">
    <property type="entry name" value="P-loop containing nucleoside triphosphate hydrolases"/>
    <property type="match status" value="1"/>
</dbReference>
<dbReference type="PANTHER" id="PTHR11070:SF30">
    <property type="entry name" value="F-BOX DNA HELICASE 1"/>
    <property type="match status" value="1"/>
</dbReference>
<dbReference type="Gene3D" id="3.40.50.300">
    <property type="entry name" value="P-loop containing nucleotide triphosphate hydrolases"/>
    <property type="match status" value="2"/>
</dbReference>
<dbReference type="GO" id="GO:0031297">
    <property type="term" value="P:replication fork processing"/>
    <property type="evidence" value="ECO:0007669"/>
    <property type="project" value="TreeGrafter"/>
</dbReference>
<accession>A1WPB4</accession>
<dbReference type="InterPro" id="IPR014016">
    <property type="entry name" value="UvrD-like_ATP-bd"/>
</dbReference>
<evidence type="ECO:0000256" key="8">
    <source>
        <dbReference type="ARBA" id="ARBA00048988"/>
    </source>
</evidence>
<keyword evidence="1 9" id="KW-0547">Nucleotide-binding</keyword>
<dbReference type="HOGENOM" id="CLU_023291_2_0_4"/>
<protein>
    <recommendedName>
        <fullName evidence="7">DNA 3'-5' helicase</fullName>
        <ecNumber evidence="7">5.6.2.4</ecNumber>
    </recommendedName>
</protein>
<dbReference type="GO" id="GO:0043138">
    <property type="term" value="F:3'-5' DNA helicase activity"/>
    <property type="evidence" value="ECO:0007669"/>
    <property type="project" value="UniProtKB-EC"/>
</dbReference>
<keyword evidence="3 9" id="KW-0347">Helicase</keyword>
<keyword evidence="5" id="KW-0413">Isomerase</keyword>
<dbReference type="GeneID" id="76462133"/>
<evidence type="ECO:0000256" key="4">
    <source>
        <dbReference type="ARBA" id="ARBA00022840"/>
    </source>
</evidence>
<evidence type="ECO:0000313" key="12">
    <source>
        <dbReference type="Proteomes" id="UP000000374"/>
    </source>
</evidence>
<dbReference type="GO" id="GO:0016887">
    <property type="term" value="F:ATP hydrolysis activity"/>
    <property type="evidence" value="ECO:0007669"/>
    <property type="project" value="RHEA"/>
</dbReference>
<dbReference type="eggNOG" id="COG0210">
    <property type="taxonomic scope" value="Bacteria"/>
</dbReference>
<name>A1WPB4_VEREI</name>
<gene>
    <name evidence="11" type="ordered locus">Veis_3759</name>
</gene>
<comment type="catalytic activity">
    <reaction evidence="6">
        <text>Couples ATP hydrolysis with the unwinding of duplex DNA by translocating in the 3'-5' direction.</text>
        <dbReference type="EC" id="5.6.2.4"/>
    </reaction>
</comment>
<dbReference type="Pfam" id="PF00580">
    <property type="entry name" value="UvrD-helicase"/>
    <property type="match status" value="1"/>
</dbReference>
<dbReference type="GO" id="GO:0003677">
    <property type="term" value="F:DNA binding"/>
    <property type="evidence" value="ECO:0007669"/>
    <property type="project" value="InterPro"/>
</dbReference>
<dbReference type="RefSeq" id="WP_011811460.1">
    <property type="nucleotide sequence ID" value="NC_008786.1"/>
</dbReference>
<feature type="domain" description="UvrD-like helicase ATP-binding" evidence="10">
    <location>
        <begin position="23"/>
        <end position="288"/>
    </location>
</feature>
<evidence type="ECO:0000256" key="6">
    <source>
        <dbReference type="ARBA" id="ARBA00034617"/>
    </source>
</evidence>
<dbReference type="PROSITE" id="PS51198">
    <property type="entry name" value="UVRD_HELICASE_ATP_BIND"/>
    <property type="match status" value="1"/>
</dbReference>
<keyword evidence="2 9" id="KW-0378">Hydrolase</keyword>
<proteinExistence type="predicted"/>
<dbReference type="InterPro" id="IPR000212">
    <property type="entry name" value="DNA_helicase_UvrD/REP"/>
</dbReference>